<evidence type="ECO:0000256" key="1">
    <source>
        <dbReference type="ARBA" id="ARBA00001974"/>
    </source>
</evidence>
<proteinExistence type="inferred from homology"/>
<dbReference type="InterPro" id="IPR006094">
    <property type="entry name" value="Oxid_FAD_bind_N"/>
</dbReference>
<dbReference type="RefSeq" id="WP_309794038.1">
    <property type="nucleotide sequence ID" value="NZ_JAVDPW010000003.1"/>
</dbReference>
<dbReference type="Gene3D" id="1.10.45.10">
    <property type="entry name" value="Vanillyl-alcohol Oxidase, Chain A, domain 4"/>
    <property type="match status" value="1"/>
</dbReference>
<organism evidence="7 8">
    <name type="scientific">Inquilinus ginsengisoli</name>
    <dbReference type="NCBI Taxonomy" id="363840"/>
    <lineage>
        <taxon>Bacteria</taxon>
        <taxon>Pseudomonadati</taxon>
        <taxon>Pseudomonadota</taxon>
        <taxon>Alphaproteobacteria</taxon>
        <taxon>Rhodospirillales</taxon>
        <taxon>Rhodospirillaceae</taxon>
        <taxon>Inquilinus</taxon>
    </lineage>
</organism>
<dbReference type="Gene3D" id="3.30.70.2190">
    <property type="match status" value="1"/>
</dbReference>
<dbReference type="PANTHER" id="PTHR43716">
    <property type="entry name" value="D-2-HYDROXYGLUTARATE DEHYDROGENASE, MITOCHONDRIAL"/>
    <property type="match status" value="1"/>
</dbReference>
<sequence>MTAPSPLDPEFLARLDALLGPAGVQEAAALAGLDPGYHPDNLAAGVQASPRSVAEVSGLLALCHGAGVSVVPQGGRTGLVGGGATHSGQVILSTRRLDRVVEIDTAARLAVVEAGVTLQRLQEAAAEHGLTPGIDLAARGSATIGGLIATNAGGIEAFRRGTMRDRVLGLEFVRADGTVVSDLVRVLKNNTGYDLKDLIAGSEGTLGIVTRAVIRLERLVPPAATAFIGCASADSALVAAGRLRDRFPGRLRALEILWHDYAATVAQEHGQSLSGFGLDPAPVYLLTEAEQDPDLDIATAMEAEIGALWEEGAVTGAALAQNERQRELFWRIRDDSDAVSRPCPDAKTFDVSVPLSALPAYVARIRADLAAAFSPDMRVYVFGHLADGNLHIMVGDRPAGSMGRIEAILYDGLAALGGSFSAEHGIGLEKQDAFRRYGDPARRAAMAAIKAALDPTGILNPGKILS</sequence>
<keyword evidence="3" id="KW-0285">Flavoprotein</keyword>
<dbReference type="SUPFAM" id="SSF56176">
    <property type="entry name" value="FAD-binding/transporter-associated domain-like"/>
    <property type="match status" value="1"/>
</dbReference>
<name>A0ABU1JME2_9PROT</name>
<dbReference type="Gene3D" id="3.30.465.10">
    <property type="match status" value="1"/>
</dbReference>
<dbReference type="Gene3D" id="3.30.70.2740">
    <property type="match status" value="1"/>
</dbReference>
<comment type="cofactor">
    <cofactor evidence="1">
        <name>FAD</name>
        <dbReference type="ChEBI" id="CHEBI:57692"/>
    </cofactor>
</comment>
<dbReference type="Pfam" id="PF02913">
    <property type="entry name" value="FAD-oxidase_C"/>
    <property type="match status" value="1"/>
</dbReference>
<evidence type="ECO:0000313" key="8">
    <source>
        <dbReference type="Proteomes" id="UP001262410"/>
    </source>
</evidence>
<keyword evidence="5" id="KW-0560">Oxidoreductase</keyword>
<dbReference type="InterPro" id="IPR051264">
    <property type="entry name" value="FAD-oxidored/transferase_4"/>
</dbReference>
<accession>A0ABU1JME2</accession>
<evidence type="ECO:0000256" key="4">
    <source>
        <dbReference type="ARBA" id="ARBA00022827"/>
    </source>
</evidence>
<dbReference type="Proteomes" id="UP001262410">
    <property type="component" value="Unassembled WGS sequence"/>
</dbReference>
<dbReference type="EMBL" id="JAVDPW010000003">
    <property type="protein sequence ID" value="MDR6289760.1"/>
    <property type="molecule type" value="Genomic_DNA"/>
</dbReference>
<dbReference type="InterPro" id="IPR004113">
    <property type="entry name" value="FAD-bd_oxidored_4_C"/>
</dbReference>
<feature type="domain" description="FAD-binding PCMH-type" evidence="6">
    <location>
        <begin position="39"/>
        <end position="219"/>
    </location>
</feature>
<evidence type="ECO:0000259" key="6">
    <source>
        <dbReference type="PROSITE" id="PS51387"/>
    </source>
</evidence>
<keyword evidence="4" id="KW-0274">FAD</keyword>
<comment type="similarity">
    <text evidence="2">Belongs to the FAD-binding oxidoreductase/transferase type 4 family.</text>
</comment>
<comment type="caution">
    <text evidence="7">The sequence shown here is derived from an EMBL/GenBank/DDBJ whole genome shotgun (WGS) entry which is preliminary data.</text>
</comment>
<keyword evidence="8" id="KW-1185">Reference proteome</keyword>
<dbReference type="InterPro" id="IPR016171">
    <property type="entry name" value="Vanillyl_alc_oxidase_C-sub2"/>
</dbReference>
<dbReference type="PANTHER" id="PTHR43716:SF1">
    <property type="entry name" value="D-2-HYDROXYGLUTARATE DEHYDROGENASE, MITOCHONDRIAL"/>
    <property type="match status" value="1"/>
</dbReference>
<dbReference type="Pfam" id="PF01565">
    <property type="entry name" value="FAD_binding_4"/>
    <property type="match status" value="1"/>
</dbReference>
<evidence type="ECO:0000256" key="3">
    <source>
        <dbReference type="ARBA" id="ARBA00022630"/>
    </source>
</evidence>
<reference evidence="7 8" key="1">
    <citation type="submission" date="2023-07" db="EMBL/GenBank/DDBJ databases">
        <title>Sorghum-associated microbial communities from plants grown in Nebraska, USA.</title>
        <authorList>
            <person name="Schachtman D."/>
        </authorList>
    </citation>
    <scope>NUCLEOTIDE SEQUENCE [LARGE SCALE GENOMIC DNA]</scope>
    <source>
        <strain evidence="7 8">584</strain>
    </source>
</reference>
<evidence type="ECO:0000256" key="5">
    <source>
        <dbReference type="ARBA" id="ARBA00023002"/>
    </source>
</evidence>
<dbReference type="InterPro" id="IPR036318">
    <property type="entry name" value="FAD-bd_PCMH-like_sf"/>
</dbReference>
<evidence type="ECO:0000256" key="2">
    <source>
        <dbReference type="ARBA" id="ARBA00008000"/>
    </source>
</evidence>
<dbReference type="SUPFAM" id="SSF55103">
    <property type="entry name" value="FAD-linked oxidases, C-terminal domain"/>
    <property type="match status" value="1"/>
</dbReference>
<dbReference type="InterPro" id="IPR016169">
    <property type="entry name" value="FAD-bd_PCMH_sub2"/>
</dbReference>
<gene>
    <name evidence="7" type="ORF">E9232_002275</name>
</gene>
<dbReference type="PROSITE" id="PS51387">
    <property type="entry name" value="FAD_PCMH"/>
    <property type="match status" value="1"/>
</dbReference>
<dbReference type="InterPro" id="IPR016164">
    <property type="entry name" value="FAD-linked_Oxase-like_C"/>
</dbReference>
<evidence type="ECO:0000313" key="7">
    <source>
        <dbReference type="EMBL" id="MDR6289760.1"/>
    </source>
</evidence>
<dbReference type="InterPro" id="IPR016166">
    <property type="entry name" value="FAD-bd_PCMH"/>
</dbReference>
<protein>
    <submittedName>
        <fullName evidence="7">FAD/FMN-containing dehydrogenase</fullName>
    </submittedName>
</protein>